<dbReference type="RefSeq" id="WP_116099802.1">
    <property type="nucleotide sequence ID" value="NZ_QNVU01000052.1"/>
</dbReference>
<dbReference type="Pfam" id="PF22481">
    <property type="entry name" value="DUF6985"/>
    <property type="match status" value="1"/>
</dbReference>
<proteinExistence type="predicted"/>
<reference evidence="2 3" key="1">
    <citation type="journal article" date="2004" name="Emerg. Infect. Dis.">
        <title>Amoebae-resisting bacteria isolated from human nasal swabs by amoebal coculture.</title>
        <authorList>
            <person name="Greub G."/>
            <person name="La Scola B."/>
            <person name="Raoult D."/>
        </authorList>
    </citation>
    <scope>NUCLEOTIDE SEQUENCE [LARGE SCALE GENOMIC DNA]</scope>
    <source>
        <strain evidence="2 3">CCUG 51329</strain>
    </source>
</reference>
<dbReference type="Proteomes" id="UP000256924">
    <property type="component" value="Unassembled WGS sequence"/>
</dbReference>
<name>A0A3D9AKU5_9FLAO</name>
<accession>A0A3D9AKU5</accession>
<comment type="caution">
    <text evidence="2">The sequence shown here is derived from an EMBL/GenBank/DDBJ whole genome shotgun (WGS) entry which is preliminary data.</text>
</comment>
<evidence type="ECO:0000313" key="2">
    <source>
        <dbReference type="EMBL" id="REC41969.1"/>
    </source>
</evidence>
<dbReference type="AlphaFoldDB" id="A0A3D9AKU5"/>
<gene>
    <name evidence="2" type="ORF">DRF68_18135</name>
</gene>
<keyword evidence="3" id="KW-1185">Reference proteome</keyword>
<evidence type="ECO:0000313" key="3">
    <source>
        <dbReference type="Proteomes" id="UP000256924"/>
    </source>
</evidence>
<dbReference type="EMBL" id="QNVU01000052">
    <property type="protein sequence ID" value="REC41969.1"/>
    <property type="molecule type" value="Genomic_DNA"/>
</dbReference>
<feature type="domain" description="DUF6985" evidence="1">
    <location>
        <begin position="266"/>
        <end position="369"/>
    </location>
</feature>
<evidence type="ECO:0000259" key="1">
    <source>
        <dbReference type="Pfam" id="PF22481"/>
    </source>
</evidence>
<organism evidence="2 3">
    <name type="scientific">Candidatus Chryseobacterium massiliense</name>
    <dbReference type="NCBI Taxonomy" id="204089"/>
    <lineage>
        <taxon>Bacteria</taxon>
        <taxon>Pseudomonadati</taxon>
        <taxon>Bacteroidota</taxon>
        <taxon>Flavobacteriia</taxon>
        <taxon>Flavobacteriales</taxon>
        <taxon>Weeksellaceae</taxon>
        <taxon>Chryseobacterium group</taxon>
        <taxon>Chryseobacterium</taxon>
    </lineage>
</organism>
<sequence length="378" mass="45117">MIKPIKLYIPDYYDTFSIEDDRVLMCKTKSLLNEDNHASKFIASLESPENYLCHIPEIGEEYSKIATNCFHRDCEENWELPVKVSECKVYTYNWDDEEFHFRIYWIIISEKYMLQLVGVFEPKYSAFYKKHFTTCLHSTEINTHFNYAENIEIGELFDVKKVEVSLQELQDLIDFEKQKKEKQQFSEENLKVSNPNFYIVLETELKEKNEVLIDALMCRDWKLYYNLFNPENFSDPDSTIEWEDNSDVFEYYEKPFTNDEKVTILSENKEFNVTALKHLISNKEMAEQKLLTFFEQYTFGNGGAYADAIHYQYAKIEIERLHGITFSNQEFLKRNLCLTDIIITENPNELKLHFKCSWDYEHGIEIILDEKLECKTEL</sequence>
<protein>
    <recommendedName>
        <fullName evidence="1">DUF6985 domain-containing protein</fullName>
    </recommendedName>
</protein>
<dbReference type="InterPro" id="IPR054254">
    <property type="entry name" value="DUF6985"/>
</dbReference>